<feature type="chain" id="PRO_5003159858" evidence="1">
    <location>
        <begin position="20"/>
        <end position="186"/>
    </location>
</feature>
<reference evidence="2" key="1">
    <citation type="journal article" date="2012" name="Am. J. Trop. Med. Hyg.">
        <title>An insight into the sialotranscriptome of Triatoma matogrossensis, a kissing bug associated with fogo selvagem in South America.</title>
        <authorList>
            <person name="Assumpcao T.C."/>
            <person name="Eaton D.P."/>
            <person name="Pham V.M."/>
            <person name="Francischetti I.M."/>
            <person name="Aoki V."/>
            <person name="Hans-Filho G."/>
            <person name="Rivitti E.A."/>
            <person name="Valenzuela J.G."/>
            <person name="Diaz L.A."/>
            <person name="Ribeiro J.M."/>
        </authorList>
    </citation>
    <scope>NUCLEOTIDE SEQUENCE</scope>
    <source>
        <tissue evidence="2">Salivary gland</tissue>
    </source>
</reference>
<dbReference type="AlphaFoldDB" id="E2J779"/>
<name>E2J779_9HEMI</name>
<dbReference type="EMBL" id="HP429297">
    <property type="protein sequence ID" value="ADN29797.1"/>
    <property type="molecule type" value="mRNA"/>
</dbReference>
<accession>E2J779</accession>
<sequence length="186" mass="20281">MQLLFLVFVFFPLVQNIGARPYPQDSSTSSGWGSWFTSSTPSDYGEYTSRNTRSLTSSDISAERADLLSQGTTLANQVLELVAIVPGLESVSNYGKEGLKMAENAMEAVSTFQENFVQNFSYLGSQFSIIANGRETIKSWLDAVVEIIEQAIKGIENLSSAGDNILSSLHLTRSQLGTVQSSLSYL</sequence>
<protein>
    <submittedName>
        <fullName evidence="2">31 salivary protein MYS</fullName>
    </submittedName>
</protein>
<evidence type="ECO:0000313" key="2">
    <source>
        <dbReference type="EMBL" id="ADN29797.1"/>
    </source>
</evidence>
<evidence type="ECO:0000256" key="1">
    <source>
        <dbReference type="SAM" id="SignalP"/>
    </source>
</evidence>
<keyword evidence="1" id="KW-0732">Signal</keyword>
<proteinExistence type="evidence at transcript level"/>
<organism evidence="2">
    <name type="scientific">Triatoma matogrossensis</name>
    <dbReference type="NCBI Taxonomy" id="162370"/>
    <lineage>
        <taxon>Eukaryota</taxon>
        <taxon>Metazoa</taxon>
        <taxon>Ecdysozoa</taxon>
        <taxon>Arthropoda</taxon>
        <taxon>Hexapoda</taxon>
        <taxon>Insecta</taxon>
        <taxon>Pterygota</taxon>
        <taxon>Neoptera</taxon>
        <taxon>Paraneoptera</taxon>
        <taxon>Hemiptera</taxon>
        <taxon>Heteroptera</taxon>
        <taxon>Panheteroptera</taxon>
        <taxon>Cimicomorpha</taxon>
        <taxon>Reduviidae</taxon>
        <taxon>Triatominae</taxon>
        <taxon>Triatoma</taxon>
    </lineage>
</organism>
<feature type="signal peptide" evidence="1">
    <location>
        <begin position="1"/>
        <end position="19"/>
    </location>
</feature>